<dbReference type="GO" id="GO:0003723">
    <property type="term" value="F:RNA binding"/>
    <property type="evidence" value="ECO:0007669"/>
    <property type="project" value="UniProtKB-UniRule"/>
</dbReference>
<reference evidence="5" key="1">
    <citation type="submission" date="2020-08" db="EMBL/GenBank/DDBJ databases">
        <title>Multicomponent nature underlies the extraordinary mechanical properties of spider dragline silk.</title>
        <authorList>
            <person name="Kono N."/>
            <person name="Nakamura H."/>
            <person name="Mori M."/>
            <person name="Yoshida Y."/>
            <person name="Ohtoshi R."/>
            <person name="Malay A.D."/>
            <person name="Moran D.A.P."/>
            <person name="Tomita M."/>
            <person name="Numata K."/>
            <person name="Arakawa K."/>
        </authorList>
    </citation>
    <scope>NUCLEOTIDE SEQUENCE</scope>
</reference>
<evidence type="ECO:0000256" key="2">
    <source>
        <dbReference type="PROSITE-ProRule" id="PRU00176"/>
    </source>
</evidence>
<dbReference type="SUPFAM" id="SSF54928">
    <property type="entry name" value="RNA-binding domain, RBD"/>
    <property type="match status" value="2"/>
</dbReference>
<feature type="domain" description="RRM" evidence="4">
    <location>
        <begin position="201"/>
        <end position="269"/>
    </location>
</feature>
<feature type="compositionally biased region" description="Acidic residues" evidence="3">
    <location>
        <begin position="120"/>
        <end position="137"/>
    </location>
</feature>
<evidence type="ECO:0000313" key="5">
    <source>
        <dbReference type="EMBL" id="GFY52862.1"/>
    </source>
</evidence>
<protein>
    <submittedName>
        <fullName evidence="5">Multiple RNA-binding domain-containing protein 1</fullName>
    </submittedName>
</protein>
<dbReference type="EMBL" id="BMAV01008940">
    <property type="protein sequence ID" value="GFY52862.1"/>
    <property type="molecule type" value="Genomic_DNA"/>
</dbReference>
<evidence type="ECO:0000256" key="1">
    <source>
        <dbReference type="ARBA" id="ARBA00022884"/>
    </source>
</evidence>
<evidence type="ECO:0000313" key="6">
    <source>
        <dbReference type="Proteomes" id="UP000886998"/>
    </source>
</evidence>
<name>A0A8X7C3Z6_9ARAC</name>
<keyword evidence="1 2" id="KW-0694">RNA-binding</keyword>
<evidence type="ECO:0000256" key="3">
    <source>
        <dbReference type="SAM" id="MobiDB-lite"/>
    </source>
</evidence>
<dbReference type="PANTHER" id="PTHR21245">
    <property type="entry name" value="HETEROGENEOUS NUCLEAR RIBONUCLEOPROTEIN"/>
    <property type="match status" value="1"/>
</dbReference>
<dbReference type="Gene3D" id="3.30.70.330">
    <property type="match status" value="2"/>
</dbReference>
<sequence>PQDEEIDDDDDSIDMDDDEVDNDNVLLDLNDDDDDDDEDEDDDDDDEDDDEDDDDDEVQEQKNVVNTPIKGADKSEKPQTSKAKTPKNEIQEKGSSAESQDEEMDDDNAVLYWFDNHRDEDDDNDSEDDDDDDDDDDDHKGDEEQEQKNDVNTPIKSADKSEKPQTSKAKTPKNEIQEKDSSAEISEISEEAAERRERDLRTLFVGNLPANTTPNELKALSSDITEVIPRGKSYCFIRFASEKKADANYKALQGKELKGHLLVVDYMGEKCKNIEKRETKEKISLDTLYVGNLPIDVTSDELKTLSADIESVCLPKKHSNPNPLKYAFITFASKEEAYANYKALQGKKLRGRVLKIQFARANCLKHTPNNFKGKNKRKFLQQEYDPAKKGKFTKG</sequence>
<feature type="region of interest" description="Disordered" evidence="3">
    <location>
        <begin position="369"/>
        <end position="395"/>
    </location>
</feature>
<organism evidence="5 6">
    <name type="scientific">Trichonephila inaurata madagascariensis</name>
    <dbReference type="NCBI Taxonomy" id="2747483"/>
    <lineage>
        <taxon>Eukaryota</taxon>
        <taxon>Metazoa</taxon>
        <taxon>Ecdysozoa</taxon>
        <taxon>Arthropoda</taxon>
        <taxon>Chelicerata</taxon>
        <taxon>Arachnida</taxon>
        <taxon>Araneae</taxon>
        <taxon>Araneomorphae</taxon>
        <taxon>Entelegynae</taxon>
        <taxon>Araneoidea</taxon>
        <taxon>Nephilidae</taxon>
        <taxon>Trichonephila</taxon>
        <taxon>Trichonephila inaurata</taxon>
    </lineage>
</organism>
<feature type="compositionally biased region" description="Acidic residues" evidence="3">
    <location>
        <begin position="1"/>
        <end position="22"/>
    </location>
</feature>
<dbReference type="InterPro" id="IPR012677">
    <property type="entry name" value="Nucleotide-bd_a/b_plait_sf"/>
</dbReference>
<dbReference type="CDD" id="cd00590">
    <property type="entry name" value="RRM_SF"/>
    <property type="match status" value="1"/>
</dbReference>
<comment type="caution">
    <text evidence="5">The sequence shown here is derived from an EMBL/GenBank/DDBJ whole genome shotgun (WGS) entry which is preliminary data.</text>
</comment>
<dbReference type="OrthoDB" id="6508885at2759"/>
<dbReference type="PROSITE" id="PS50102">
    <property type="entry name" value="RRM"/>
    <property type="match status" value="2"/>
</dbReference>
<dbReference type="Proteomes" id="UP000886998">
    <property type="component" value="Unassembled WGS sequence"/>
</dbReference>
<dbReference type="Pfam" id="PF00076">
    <property type="entry name" value="RRM_1"/>
    <property type="match status" value="2"/>
</dbReference>
<proteinExistence type="predicted"/>
<feature type="non-terminal residue" evidence="5">
    <location>
        <position position="1"/>
    </location>
</feature>
<feature type="compositionally biased region" description="Basic and acidic residues" evidence="3">
    <location>
        <begin position="172"/>
        <end position="182"/>
    </location>
</feature>
<gene>
    <name evidence="5" type="primary">NCL1_46813</name>
    <name evidence="5" type="ORF">TNIN_305751</name>
</gene>
<feature type="compositionally biased region" description="Acidic residues" evidence="3">
    <location>
        <begin position="29"/>
        <end position="58"/>
    </location>
</feature>
<keyword evidence="6" id="KW-1185">Reference proteome</keyword>
<evidence type="ECO:0000259" key="4">
    <source>
        <dbReference type="PROSITE" id="PS50102"/>
    </source>
</evidence>
<feature type="compositionally biased region" description="Acidic residues" evidence="3">
    <location>
        <begin position="99"/>
        <end position="108"/>
    </location>
</feature>
<dbReference type="InterPro" id="IPR000504">
    <property type="entry name" value="RRM_dom"/>
</dbReference>
<feature type="region of interest" description="Disordered" evidence="3">
    <location>
        <begin position="1"/>
        <end position="193"/>
    </location>
</feature>
<feature type="compositionally biased region" description="Basic and acidic residues" evidence="3">
    <location>
        <begin position="138"/>
        <end position="149"/>
    </location>
</feature>
<feature type="domain" description="RRM" evidence="4">
    <location>
        <begin position="286"/>
        <end position="361"/>
    </location>
</feature>
<dbReference type="AlphaFoldDB" id="A0A8X7C3Z6"/>
<accession>A0A8X7C3Z6</accession>
<dbReference type="SMART" id="SM00360">
    <property type="entry name" value="RRM"/>
    <property type="match status" value="2"/>
</dbReference>
<dbReference type="InterPro" id="IPR035979">
    <property type="entry name" value="RBD_domain_sf"/>
</dbReference>